<dbReference type="RefSeq" id="WP_179815043.1">
    <property type="nucleotide sequence ID" value="NZ_JACBZD010000001.1"/>
</dbReference>
<accession>A0A852ZXI9</accession>
<gene>
    <name evidence="2" type="ORF">FHU37_003410</name>
</gene>
<comment type="caution">
    <text evidence="2">The sequence shown here is derived from an EMBL/GenBank/DDBJ whole genome shotgun (WGS) entry which is preliminary data.</text>
</comment>
<dbReference type="AlphaFoldDB" id="A0A852ZXI9"/>
<dbReference type="Proteomes" id="UP000567795">
    <property type="component" value="Unassembled WGS sequence"/>
</dbReference>
<dbReference type="InterPro" id="IPR036513">
    <property type="entry name" value="STAS_dom_sf"/>
</dbReference>
<dbReference type="GO" id="GO:0043856">
    <property type="term" value="F:anti-sigma factor antagonist activity"/>
    <property type="evidence" value="ECO:0007669"/>
    <property type="project" value="TreeGrafter"/>
</dbReference>
<dbReference type="Pfam" id="PF13466">
    <property type="entry name" value="STAS_2"/>
    <property type="match status" value="1"/>
</dbReference>
<evidence type="ECO:0000259" key="1">
    <source>
        <dbReference type="PROSITE" id="PS50801"/>
    </source>
</evidence>
<evidence type="ECO:0000313" key="3">
    <source>
        <dbReference type="Proteomes" id="UP000567795"/>
    </source>
</evidence>
<keyword evidence="3" id="KW-1185">Reference proteome</keyword>
<dbReference type="EMBL" id="JACBZD010000001">
    <property type="protein sequence ID" value="NYI06467.1"/>
    <property type="molecule type" value="Genomic_DNA"/>
</dbReference>
<evidence type="ECO:0000313" key="2">
    <source>
        <dbReference type="EMBL" id="NYI06467.1"/>
    </source>
</evidence>
<dbReference type="InterPro" id="IPR002645">
    <property type="entry name" value="STAS_dom"/>
</dbReference>
<dbReference type="PROSITE" id="PS50801">
    <property type="entry name" value="STAS"/>
    <property type="match status" value="1"/>
</dbReference>
<dbReference type="PANTHER" id="PTHR33495">
    <property type="entry name" value="ANTI-SIGMA FACTOR ANTAGONIST TM_1081-RELATED-RELATED"/>
    <property type="match status" value="1"/>
</dbReference>
<dbReference type="Gene3D" id="3.30.750.24">
    <property type="entry name" value="STAS domain"/>
    <property type="match status" value="1"/>
</dbReference>
<dbReference type="PANTHER" id="PTHR33495:SF2">
    <property type="entry name" value="ANTI-SIGMA FACTOR ANTAGONIST TM_1081-RELATED"/>
    <property type="match status" value="1"/>
</dbReference>
<dbReference type="CDD" id="cd07043">
    <property type="entry name" value="STAS_anti-anti-sigma_factors"/>
    <property type="match status" value="1"/>
</dbReference>
<dbReference type="SUPFAM" id="SSF52091">
    <property type="entry name" value="SpoIIaa-like"/>
    <property type="match status" value="1"/>
</dbReference>
<organism evidence="2 3">
    <name type="scientific">Allostreptomyces psammosilenae</name>
    <dbReference type="NCBI Taxonomy" id="1892865"/>
    <lineage>
        <taxon>Bacteria</taxon>
        <taxon>Bacillati</taxon>
        <taxon>Actinomycetota</taxon>
        <taxon>Actinomycetes</taxon>
        <taxon>Kitasatosporales</taxon>
        <taxon>Streptomycetaceae</taxon>
        <taxon>Allostreptomyces</taxon>
    </lineage>
</organism>
<reference evidence="2 3" key="1">
    <citation type="submission" date="2020-07" db="EMBL/GenBank/DDBJ databases">
        <title>Sequencing the genomes of 1000 actinobacteria strains.</title>
        <authorList>
            <person name="Klenk H.-P."/>
        </authorList>
    </citation>
    <scope>NUCLEOTIDE SEQUENCE [LARGE SCALE GENOMIC DNA]</scope>
    <source>
        <strain evidence="2 3">DSM 42178</strain>
    </source>
</reference>
<protein>
    <submittedName>
        <fullName evidence="2">Anti-anti-sigma factor</fullName>
    </submittedName>
</protein>
<proteinExistence type="predicted"/>
<feature type="domain" description="STAS" evidence="1">
    <location>
        <begin position="10"/>
        <end position="103"/>
    </location>
</feature>
<dbReference type="InterPro" id="IPR058548">
    <property type="entry name" value="MlaB-like_STAS"/>
</dbReference>
<sequence length="103" mass="10994">MHITSTSDALAVAGPLDVTTAADARRILHRALENGSGDLVLDLAELGPWDSTGLGVIMSAHRHAGRLDRRLVLRAVPARMQRLLVATRLNRILAIDGVDPTVA</sequence>
<name>A0A852ZXI9_9ACTN</name>